<evidence type="ECO:0000256" key="2">
    <source>
        <dbReference type="SAM" id="SignalP"/>
    </source>
</evidence>
<dbReference type="AlphaFoldDB" id="A0A9Q0JM43"/>
<keyword evidence="4" id="KW-1185">Reference proteome</keyword>
<comment type="caution">
    <text evidence="3">The sequence shown here is derived from an EMBL/GenBank/DDBJ whole genome shotgun (WGS) entry which is preliminary data.</text>
</comment>
<protein>
    <submittedName>
        <fullName evidence="3">Uncharacterized protein</fullName>
    </submittedName>
</protein>
<reference evidence="3" key="2">
    <citation type="journal article" date="2023" name="Plants (Basel)">
        <title>Annotation of the Turnera subulata (Passifloraceae) Draft Genome Reveals the S-Locus Evolved after the Divergence of Turneroideae from Passifloroideae in a Stepwise Manner.</title>
        <authorList>
            <person name="Henning P.M."/>
            <person name="Roalson E.H."/>
            <person name="Mir W."/>
            <person name="McCubbin A.G."/>
            <person name="Shore J.S."/>
        </authorList>
    </citation>
    <scope>NUCLEOTIDE SEQUENCE</scope>
    <source>
        <strain evidence="3">F60SS</strain>
    </source>
</reference>
<sequence length="105" mass="11960">MLPLFLMCYLCAAALGKLSLNMSCGRGTAALTFWLNLEPGAQLGCIFGQIHLWAFHCCCLLIPLAWFIYVIDFLLYFMSLPSFSFNFRCTQKKGDNILFCLIRIM</sequence>
<keyword evidence="1" id="KW-0812">Transmembrane</keyword>
<organism evidence="3 4">
    <name type="scientific">Turnera subulata</name>
    <dbReference type="NCBI Taxonomy" id="218843"/>
    <lineage>
        <taxon>Eukaryota</taxon>
        <taxon>Viridiplantae</taxon>
        <taxon>Streptophyta</taxon>
        <taxon>Embryophyta</taxon>
        <taxon>Tracheophyta</taxon>
        <taxon>Spermatophyta</taxon>
        <taxon>Magnoliopsida</taxon>
        <taxon>eudicotyledons</taxon>
        <taxon>Gunneridae</taxon>
        <taxon>Pentapetalae</taxon>
        <taxon>rosids</taxon>
        <taxon>fabids</taxon>
        <taxon>Malpighiales</taxon>
        <taxon>Passifloraceae</taxon>
        <taxon>Turnera</taxon>
    </lineage>
</organism>
<proteinExistence type="predicted"/>
<accession>A0A9Q0JM43</accession>
<evidence type="ECO:0000313" key="3">
    <source>
        <dbReference type="EMBL" id="KAJ4845987.1"/>
    </source>
</evidence>
<feature type="transmembrane region" description="Helical" evidence="1">
    <location>
        <begin position="53"/>
        <end position="78"/>
    </location>
</feature>
<evidence type="ECO:0000256" key="1">
    <source>
        <dbReference type="SAM" id="Phobius"/>
    </source>
</evidence>
<dbReference type="EMBL" id="JAKUCV010001525">
    <property type="protein sequence ID" value="KAJ4845987.1"/>
    <property type="molecule type" value="Genomic_DNA"/>
</dbReference>
<keyword evidence="1" id="KW-0472">Membrane</keyword>
<keyword evidence="2" id="KW-0732">Signal</keyword>
<feature type="chain" id="PRO_5040361579" evidence="2">
    <location>
        <begin position="17"/>
        <end position="105"/>
    </location>
</feature>
<keyword evidence="1" id="KW-1133">Transmembrane helix</keyword>
<feature type="signal peptide" evidence="2">
    <location>
        <begin position="1"/>
        <end position="16"/>
    </location>
</feature>
<gene>
    <name evidence="3" type="ORF">Tsubulata_000802</name>
</gene>
<evidence type="ECO:0000313" key="4">
    <source>
        <dbReference type="Proteomes" id="UP001141552"/>
    </source>
</evidence>
<reference evidence="3" key="1">
    <citation type="submission" date="2022-02" db="EMBL/GenBank/DDBJ databases">
        <authorList>
            <person name="Henning P.M."/>
            <person name="McCubbin A.G."/>
            <person name="Shore J.S."/>
        </authorList>
    </citation>
    <scope>NUCLEOTIDE SEQUENCE</scope>
    <source>
        <strain evidence="3">F60SS</strain>
        <tissue evidence="3">Leaves</tissue>
    </source>
</reference>
<name>A0A9Q0JM43_9ROSI</name>
<dbReference type="Proteomes" id="UP001141552">
    <property type="component" value="Unassembled WGS sequence"/>
</dbReference>